<dbReference type="Proteomes" id="UP000515908">
    <property type="component" value="Chromosome 15"/>
</dbReference>
<name>A0A7G2CJ12_9TRYP</name>
<dbReference type="EMBL" id="LR877159">
    <property type="protein sequence ID" value="CAD2219840.1"/>
    <property type="molecule type" value="Genomic_DNA"/>
</dbReference>
<evidence type="ECO:0000256" key="8">
    <source>
        <dbReference type="SAM" id="Phobius"/>
    </source>
</evidence>
<dbReference type="Pfam" id="PF00664">
    <property type="entry name" value="ABC_membrane"/>
    <property type="match status" value="2"/>
</dbReference>
<keyword evidence="6 8" id="KW-0472">Membrane</keyword>
<keyword evidence="3" id="KW-0547">Nucleotide-binding</keyword>
<feature type="domain" description="ABC transmembrane type-1" evidence="10">
    <location>
        <begin position="617"/>
        <end position="877"/>
    </location>
</feature>
<dbReference type="GO" id="GO:0005524">
    <property type="term" value="F:ATP binding"/>
    <property type="evidence" value="ECO:0007669"/>
    <property type="project" value="UniProtKB-KW"/>
</dbReference>
<feature type="transmembrane region" description="Helical" evidence="8">
    <location>
        <begin position="581"/>
        <end position="603"/>
    </location>
</feature>
<dbReference type="VEuPathDB" id="TriTrypDB:ADEAN_000735300"/>
<evidence type="ECO:0000256" key="5">
    <source>
        <dbReference type="ARBA" id="ARBA00022989"/>
    </source>
</evidence>
<keyword evidence="1" id="KW-0813">Transport</keyword>
<dbReference type="PANTHER" id="PTHR24223">
    <property type="entry name" value="ATP-BINDING CASSETTE SUB-FAMILY C"/>
    <property type="match status" value="1"/>
</dbReference>
<evidence type="ECO:0000256" key="7">
    <source>
        <dbReference type="SAM" id="MobiDB-lite"/>
    </source>
</evidence>
<feature type="transmembrane region" description="Helical" evidence="8">
    <location>
        <begin position="22"/>
        <end position="44"/>
    </location>
</feature>
<evidence type="ECO:0000256" key="2">
    <source>
        <dbReference type="ARBA" id="ARBA00022692"/>
    </source>
</evidence>
<dbReference type="Gene3D" id="1.20.1560.10">
    <property type="entry name" value="ABC transporter type 1, transmembrane domain"/>
    <property type="match status" value="2"/>
</dbReference>
<dbReference type="GO" id="GO:0016887">
    <property type="term" value="F:ATP hydrolysis activity"/>
    <property type="evidence" value="ECO:0007669"/>
    <property type="project" value="InterPro"/>
</dbReference>
<evidence type="ECO:0000259" key="9">
    <source>
        <dbReference type="PROSITE" id="PS50893"/>
    </source>
</evidence>
<dbReference type="InterPro" id="IPR003439">
    <property type="entry name" value="ABC_transporter-like_ATP-bd"/>
</dbReference>
<feature type="transmembrane region" description="Helical" evidence="8">
    <location>
        <begin position="1351"/>
        <end position="1375"/>
    </location>
</feature>
<dbReference type="SUPFAM" id="SSF90123">
    <property type="entry name" value="ABC transporter transmembrane region"/>
    <property type="match status" value="2"/>
</dbReference>
<organism evidence="11 12">
    <name type="scientific">Angomonas deanei</name>
    <dbReference type="NCBI Taxonomy" id="59799"/>
    <lineage>
        <taxon>Eukaryota</taxon>
        <taxon>Discoba</taxon>
        <taxon>Euglenozoa</taxon>
        <taxon>Kinetoplastea</taxon>
        <taxon>Metakinetoplastina</taxon>
        <taxon>Trypanosomatida</taxon>
        <taxon>Trypanosomatidae</taxon>
        <taxon>Strigomonadinae</taxon>
        <taxon>Angomonas</taxon>
    </lineage>
</organism>
<feature type="compositionally biased region" description="Acidic residues" evidence="7">
    <location>
        <begin position="226"/>
        <end position="246"/>
    </location>
</feature>
<evidence type="ECO:0000313" key="11">
    <source>
        <dbReference type="EMBL" id="CAD2219840.1"/>
    </source>
</evidence>
<evidence type="ECO:0000256" key="1">
    <source>
        <dbReference type="ARBA" id="ARBA00022448"/>
    </source>
</evidence>
<feature type="compositionally biased region" description="Polar residues" evidence="7">
    <location>
        <begin position="157"/>
        <end position="167"/>
    </location>
</feature>
<feature type="transmembrane region" description="Helical" evidence="8">
    <location>
        <begin position="720"/>
        <end position="751"/>
    </location>
</feature>
<feature type="domain" description="ABC transmembrane type-1" evidence="10">
    <location>
        <begin position="1363"/>
        <end position="1510"/>
    </location>
</feature>
<dbReference type="GO" id="GO:0140359">
    <property type="term" value="F:ABC-type transporter activity"/>
    <property type="evidence" value="ECO:0007669"/>
    <property type="project" value="InterPro"/>
</dbReference>
<dbReference type="Gene3D" id="3.40.50.300">
    <property type="entry name" value="P-loop containing nucleotide triphosphate hydrolases"/>
    <property type="match status" value="1"/>
</dbReference>
<evidence type="ECO:0000313" key="12">
    <source>
        <dbReference type="Proteomes" id="UP000515908"/>
    </source>
</evidence>
<accession>A0A7G2CJ12</accession>
<dbReference type="PROSITE" id="PS50893">
    <property type="entry name" value="ABC_TRANSPORTER_2"/>
    <property type="match status" value="1"/>
</dbReference>
<dbReference type="InterPro" id="IPR027417">
    <property type="entry name" value="P-loop_NTPase"/>
</dbReference>
<feature type="region of interest" description="Disordered" evidence="7">
    <location>
        <begin position="1197"/>
        <end position="1241"/>
    </location>
</feature>
<feature type="region of interest" description="Disordered" evidence="7">
    <location>
        <begin position="226"/>
        <end position="283"/>
    </location>
</feature>
<sequence>MNGVALRDEALNMNTYLYDMVYIYKNVAVIVDVLFLCVILFCCISDLQRVLNGLMGVRDLWEPDGFVRCPLCGELLERAADTWYDGLLDWLAAFLCQGGQLTSVSRRIVKTRNTKGRKTEGITPAPSASIYTELPDERLNIDVDFYNAVPMLEASTSGSLKDSLSTDSSEEDANEGGIVKVIVQKEGEEEKDAKYRKGVAEQRLLLAHSTRHVCHRCPKLFLDVTDSDEEDSTTSEEDDETSDSEDDAKGANPPRAHSPPRRVVPRSEDPIKTPPEQEEAVPEGVKFNFSFTAADYGTMMKPSEKRVHAVVDRVNMDALKDGEDEFRPGNAFPSYEKASWLSRITYSWLNPLLKFALLEPTLLRHERFLPALPSNMTSFDNIYITSWQYWVHRKVWFGQYATKTGDALIPTEEALEQAEEYFNLADLTLGRDEDEEEEDEEASSADQTVIILEPKQLKNSKLRHQKPKRSFTERALLAVTSPFRFIGRKIFFYMYIGRSHTIRRTRERLVRALLKDRLVALHEETGGYEGLWALAEMASSKESSSVNSAGSILPSYIRRHLALRDVSLFFIFMEHPVGRRFLYVAGPILFLYDIFSLMLIPIIGKICYSISFQPQYLDGFGTDKDLDDSNGVATALRWCFVLFIVLTAQSVTYQEYWNQVSECVMEARTAIRTMVLEKVMNLSLAQCPFSEGELINLVTIEATRIGDSLLTLHYTWSNPFLIIAIGLYIYFYLGTAPAVAALIVVACVVPLMRSTAAKVRLAHHHVPSSSHRVSLITEALSDMRQVKALLMEALYALRIKDCSKNEAEGEYRVTLWRAVAGMISEASTALLVVVSFGTYAAVGGALDPVILLPALAALSTLWTPISEFPSLFSSVSRGYLSMKRIEAVLRQSPDQFVGTWMDMTVDQPFKKPYRRGSIVCKGCSFTWDHDLGQQEPQPVLNDVHMKVLPGELVVVQGSLDSAKDSLLLAILGEINRCIDPNDQRMNFDDTASEFSVVSHSTVDSSSRHYLGNPYKRKSSPTLSPAPHPVDCESDEDAEISAADGFLVFGSCVYCPATPWLQNDTIRGNITSGKMVSSSQMNRRWYRTVVRACALDKDFDNLPKGDQTVVGDKGMQLSMGQKVRVALARALFAKADIYLLDSVLGYLDQETQRHIIREVFQKILKHKTVVLVSNVGLSQLQPHRIFTVTDDGDVREDTSQYREVQSDNSDGHSDDTRHSVATDEGDKDRGSPTEVKGDSFANHSIFSDDVRYPALYAEEYEEAEPVPDIIPGVMNDDDDDFQYDPFHTISDDEFEESSEDDDSDLNVSATTFNSETTTVTGSEEEESILSRGSNPRKEKLGQRRFGSEKESFRLFAAFMGVQAFWLFMAAAVQQLLHLSMDVWLAYWLSIARWTPSMASTFMFFVLFAGLGVFSALFVIPRVQMRYFAVQGTIRRVYHLTIESVLRAPVSFFDLRTSASITNILTRDMEVAVTNLPESLDVILSCATQLVGVLLFNSIVNPASCWCFLSPFSSFLVSPSASSSPPVRCDD</sequence>
<feature type="region of interest" description="Disordered" evidence="7">
    <location>
        <begin position="1283"/>
        <end position="1341"/>
    </location>
</feature>
<keyword evidence="12" id="KW-1185">Reference proteome</keyword>
<feature type="compositionally biased region" description="Acidic residues" evidence="7">
    <location>
        <begin position="1290"/>
        <end position="1303"/>
    </location>
</feature>
<dbReference type="SUPFAM" id="SSF52540">
    <property type="entry name" value="P-loop containing nucleoside triphosphate hydrolases"/>
    <property type="match status" value="1"/>
</dbReference>
<feature type="region of interest" description="Disordered" evidence="7">
    <location>
        <begin position="157"/>
        <end position="178"/>
    </location>
</feature>
<dbReference type="InterPro" id="IPR050173">
    <property type="entry name" value="ABC_transporter_C-like"/>
</dbReference>
<dbReference type="PANTHER" id="PTHR24223:SF273">
    <property type="entry name" value="MULTIDRUG RESISTANCE PROTEIN E"/>
    <property type="match status" value="1"/>
</dbReference>
<gene>
    <name evidence="11" type="ORF">ADEAN_000735300</name>
</gene>
<keyword evidence="2 8" id="KW-0812">Transmembrane</keyword>
<feature type="region of interest" description="Disordered" evidence="7">
    <location>
        <begin position="1004"/>
        <end position="1032"/>
    </location>
</feature>
<dbReference type="InterPro" id="IPR036640">
    <property type="entry name" value="ABC1_TM_sf"/>
</dbReference>
<dbReference type="PROSITE" id="PS50929">
    <property type="entry name" value="ABC_TM1F"/>
    <property type="match status" value="2"/>
</dbReference>
<feature type="transmembrane region" description="Helical" evidence="8">
    <location>
        <begin position="1395"/>
        <end position="1418"/>
    </location>
</feature>
<feature type="domain" description="ABC transporter" evidence="9">
    <location>
        <begin position="918"/>
        <end position="1215"/>
    </location>
</feature>
<protein>
    <submittedName>
        <fullName evidence="11">ABC transporter transmembrane region/ABC transporter, putative</fullName>
    </submittedName>
</protein>
<evidence type="ECO:0000256" key="6">
    <source>
        <dbReference type="ARBA" id="ARBA00023136"/>
    </source>
</evidence>
<evidence type="ECO:0000256" key="3">
    <source>
        <dbReference type="ARBA" id="ARBA00022741"/>
    </source>
</evidence>
<evidence type="ECO:0000259" key="10">
    <source>
        <dbReference type="PROSITE" id="PS50929"/>
    </source>
</evidence>
<reference evidence="11 12" key="1">
    <citation type="submission" date="2020-08" db="EMBL/GenBank/DDBJ databases">
        <authorList>
            <person name="Newling K."/>
            <person name="Davey J."/>
            <person name="Forrester S."/>
        </authorList>
    </citation>
    <scope>NUCLEOTIDE SEQUENCE [LARGE SCALE GENOMIC DNA]</scope>
    <source>
        <strain evidence="12">Crithidia deanei Carvalho (ATCC PRA-265)</strain>
    </source>
</reference>
<dbReference type="Pfam" id="PF00005">
    <property type="entry name" value="ABC_tran"/>
    <property type="match status" value="1"/>
</dbReference>
<evidence type="ECO:0000256" key="4">
    <source>
        <dbReference type="ARBA" id="ARBA00022840"/>
    </source>
</evidence>
<feature type="compositionally biased region" description="Basic and acidic residues" evidence="7">
    <location>
        <begin position="1208"/>
        <end position="1236"/>
    </location>
</feature>
<dbReference type="InterPro" id="IPR011527">
    <property type="entry name" value="ABC1_TM_dom"/>
</dbReference>
<proteinExistence type="predicted"/>
<dbReference type="GO" id="GO:0016020">
    <property type="term" value="C:membrane"/>
    <property type="evidence" value="ECO:0007669"/>
    <property type="project" value="InterPro"/>
</dbReference>
<keyword evidence="5 8" id="KW-1133">Transmembrane helix</keyword>
<keyword evidence="4" id="KW-0067">ATP-binding</keyword>